<name>A0A7L1R783_9PASS</name>
<dbReference type="InterPro" id="IPR036236">
    <property type="entry name" value="Znf_C2H2_sf"/>
</dbReference>
<evidence type="ECO:0000313" key="10">
    <source>
        <dbReference type="Proteomes" id="UP000546986"/>
    </source>
</evidence>
<accession>A0A7L1R783</accession>
<dbReference type="AlphaFoldDB" id="A0A7L1R783"/>
<keyword evidence="2" id="KW-0479">Metal-binding</keyword>
<evidence type="ECO:0000256" key="1">
    <source>
        <dbReference type="ARBA" id="ARBA00004123"/>
    </source>
</evidence>
<dbReference type="Gene3D" id="3.30.160.60">
    <property type="entry name" value="Classic Zinc Finger"/>
    <property type="match status" value="3"/>
</dbReference>
<feature type="non-terminal residue" evidence="9">
    <location>
        <position position="1"/>
    </location>
</feature>
<evidence type="ECO:0000256" key="2">
    <source>
        <dbReference type="ARBA" id="ARBA00022723"/>
    </source>
</evidence>
<evidence type="ECO:0000256" key="3">
    <source>
        <dbReference type="ARBA" id="ARBA00022737"/>
    </source>
</evidence>
<evidence type="ECO:0000313" key="9">
    <source>
        <dbReference type="EMBL" id="NXO32833.1"/>
    </source>
</evidence>
<dbReference type="PROSITE" id="PS00028">
    <property type="entry name" value="ZINC_FINGER_C2H2_1"/>
    <property type="match status" value="1"/>
</dbReference>
<comment type="subcellular location">
    <subcellularLocation>
        <location evidence="1">Nucleus</location>
    </subcellularLocation>
</comment>
<dbReference type="EMBL" id="VXBR01013166">
    <property type="protein sequence ID" value="NXO32833.1"/>
    <property type="molecule type" value="Genomic_DNA"/>
</dbReference>
<dbReference type="Pfam" id="PF00096">
    <property type="entry name" value="zf-C2H2"/>
    <property type="match status" value="1"/>
</dbReference>
<proteinExistence type="predicted"/>
<dbReference type="InterPro" id="IPR013087">
    <property type="entry name" value="Znf_C2H2_type"/>
</dbReference>
<dbReference type="SMART" id="SM00355">
    <property type="entry name" value="ZnF_C2H2"/>
    <property type="match status" value="1"/>
</dbReference>
<dbReference type="GO" id="GO:0000981">
    <property type="term" value="F:DNA-binding transcription factor activity, RNA polymerase II-specific"/>
    <property type="evidence" value="ECO:0007669"/>
    <property type="project" value="TreeGrafter"/>
</dbReference>
<evidence type="ECO:0000256" key="5">
    <source>
        <dbReference type="ARBA" id="ARBA00022833"/>
    </source>
</evidence>
<evidence type="ECO:0000256" key="4">
    <source>
        <dbReference type="ARBA" id="ARBA00022771"/>
    </source>
</evidence>
<protein>
    <submittedName>
        <fullName evidence="9">ZNF16 protein</fullName>
    </submittedName>
</protein>
<organism evidence="9 10">
    <name type="scientific">Cisticola juncidis</name>
    <dbReference type="NCBI Taxonomy" id="52622"/>
    <lineage>
        <taxon>Eukaryota</taxon>
        <taxon>Metazoa</taxon>
        <taxon>Chordata</taxon>
        <taxon>Craniata</taxon>
        <taxon>Vertebrata</taxon>
        <taxon>Euteleostomi</taxon>
        <taxon>Archelosauria</taxon>
        <taxon>Archosauria</taxon>
        <taxon>Dinosauria</taxon>
        <taxon>Saurischia</taxon>
        <taxon>Theropoda</taxon>
        <taxon>Coelurosauria</taxon>
        <taxon>Aves</taxon>
        <taxon>Neognathae</taxon>
        <taxon>Neoaves</taxon>
        <taxon>Telluraves</taxon>
        <taxon>Australaves</taxon>
        <taxon>Passeriformes</taxon>
        <taxon>Sylvioidea</taxon>
        <taxon>Cisticolidae</taxon>
        <taxon>Cisticola</taxon>
    </lineage>
</organism>
<keyword evidence="4 7" id="KW-0863">Zinc-finger</keyword>
<dbReference type="GO" id="GO:0005634">
    <property type="term" value="C:nucleus"/>
    <property type="evidence" value="ECO:0007669"/>
    <property type="project" value="UniProtKB-SubCell"/>
</dbReference>
<feature type="domain" description="C2H2-type" evidence="8">
    <location>
        <begin position="1"/>
        <end position="19"/>
    </location>
</feature>
<gene>
    <name evidence="9" type="primary">Znf16</name>
    <name evidence="9" type="ORF">CISJUN_R05200</name>
</gene>
<reference evidence="9 10" key="1">
    <citation type="submission" date="2019-09" db="EMBL/GenBank/DDBJ databases">
        <title>Bird 10,000 Genomes (B10K) Project - Family phase.</title>
        <authorList>
            <person name="Zhang G."/>
        </authorList>
    </citation>
    <scope>NUCLEOTIDE SEQUENCE [LARGE SCALE GENOMIC DNA]</scope>
    <source>
        <strain evidence="9">B10K-DU-002-30</strain>
        <tissue evidence="9">Muscle</tissue>
    </source>
</reference>
<dbReference type="SUPFAM" id="SSF57667">
    <property type="entry name" value="beta-beta-alpha zinc fingers"/>
    <property type="match status" value="1"/>
</dbReference>
<dbReference type="PANTHER" id="PTHR23226">
    <property type="entry name" value="ZINC FINGER AND SCAN DOMAIN-CONTAINING"/>
    <property type="match status" value="1"/>
</dbReference>
<feature type="non-terminal residue" evidence="9">
    <location>
        <position position="55"/>
    </location>
</feature>
<dbReference type="FunFam" id="3.30.160.60:FF:002343">
    <property type="entry name" value="Zinc finger protein 33A"/>
    <property type="match status" value="1"/>
</dbReference>
<dbReference type="Proteomes" id="UP000546986">
    <property type="component" value="Unassembled WGS sequence"/>
</dbReference>
<evidence type="ECO:0000256" key="6">
    <source>
        <dbReference type="ARBA" id="ARBA00023242"/>
    </source>
</evidence>
<keyword evidence="3" id="KW-0677">Repeat</keyword>
<keyword evidence="6" id="KW-0539">Nucleus</keyword>
<dbReference type="GO" id="GO:0008270">
    <property type="term" value="F:zinc ion binding"/>
    <property type="evidence" value="ECO:0007669"/>
    <property type="project" value="UniProtKB-KW"/>
</dbReference>
<keyword evidence="10" id="KW-1185">Reference proteome</keyword>
<feature type="domain" description="C2H2-type" evidence="8">
    <location>
        <begin position="20"/>
        <end position="47"/>
    </location>
</feature>
<dbReference type="PANTHER" id="PTHR23226:SF366">
    <property type="entry name" value="ZINC FINGER PROTEIN ZFP2"/>
    <property type="match status" value="1"/>
</dbReference>
<evidence type="ECO:0000259" key="8">
    <source>
        <dbReference type="PROSITE" id="PS50157"/>
    </source>
</evidence>
<dbReference type="PROSITE" id="PS50157">
    <property type="entry name" value="ZINC_FINGER_C2H2_2"/>
    <property type="match status" value="2"/>
</dbReference>
<sequence>FRWSSELIRHQVIHSGERPYKCGECGKSFRHSSNLVLHKRIHTGEKPFEYGECGK</sequence>
<dbReference type="GO" id="GO:0000978">
    <property type="term" value="F:RNA polymerase II cis-regulatory region sequence-specific DNA binding"/>
    <property type="evidence" value="ECO:0007669"/>
    <property type="project" value="TreeGrafter"/>
</dbReference>
<keyword evidence="5" id="KW-0862">Zinc</keyword>
<comment type="caution">
    <text evidence="9">The sequence shown here is derived from an EMBL/GenBank/DDBJ whole genome shotgun (WGS) entry which is preliminary data.</text>
</comment>
<evidence type="ECO:0000256" key="7">
    <source>
        <dbReference type="PROSITE-ProRule" id="PRU00042"/>
    </source>
</evidence>